<dbReference type="Gene3D" id="1.20.272.10">
    <property type="match status" value="1"/>
</dbReference>
<sequence length="328" mass="37698">MLNWEELQQSQLVVLQMIQNSMKKKRVAHAYLFEGEKGTRKRDVSLLFAKSILCERPENGVACESCSNCKRINNGNHPDLHLIEPDGLSIKKEQIKNLQAEFTKTGVESNKKIYIVVHADKMTPNAANSLLKFLEEPSSETMAILITEQVHRILPTIISRCQMISFKPLPKEQLEKQLLNEGIHPNLAVLASNLTNNYEEAVEICRNEWFAQARLIVLKLYEVLQKSPFQAMVKIQEDFMQHFKEKDQIERALDLLLLIYKDLLQIQLGKEEHLIFPDQQGLWKSNALQVSTSRLSNNMTSILEAKRKLNANMNSQLLLEQLVLRLQG</sequence>
<dbReference type="SUPFAM" id="SSF52540">
    <property type="entry name" value="P-loop containing nucleoside triphosphate hydrolases"/>
    <property type="match status" value="1"/>
</dbReference>
<keyword evidence="4 9" id="KW-0548">Nucleotidyltransferase</keyword>
<dbReference type="InterPro" id="IPR004622">
    <property type="entry name" value="DNA_pol_HolB"/>
</dbReference>
<dbReference type="NCBIfam" id="NF005972">
    <property type="entry name" value="PRK08058.1"/>
    <property type="match status" value="1"/>
</dbReference>
<dbReference type="PANTHER" id="PTHR11669:SF8">
    <property type="entry name" value="DNA POLYMERASE III SUBUNIT DELTA"/>
    <property type="match status" value="1"/>
</dbReference>
<dbReference type="PANTHER" id="PTHR11669">
    <property type="entry name" value="REPLICATION FACTOR C / DNA POLYMERASE III GAMMA-TAU SUBUNIT"/>
    <property type="match status" value="1"/>
</dbReference>
<keyword evidence="3 9" id="KW-0808">Transferase</keyword>
<dbReference type="Gene3D" id="3.40.50.300">
    <property type="entry name" value="P-loop containing nucleotide triphosphate hydrolases"/>
    <property type="match status" value="1"/>
</dbReference>
<dbReference type="InterPro" id="IPR015199">
    <property type="entry name" value="DNA_pol_III_delta_C"/>
</dbReference>
<dbReference type="Pfam" id="PF13177">
    <property type="entry name" value="DNA_pol3_delta2"/>
    <property type="match status" value="1"/>
</dbReference>
<name>A0ABW5RRQ1_9BACI</name>
<accession>A0ABW5RRQ1</accession>
<dbReference type="EMBL" id="JBHUMF010000029">
    <property type="protein sequence ID" value="MFD2681365.1"/>
    <property type="molecule type" value="Genomic_DNA"/>
</dbReference>
<evidence type="ECO:0000256" key="4">
    <source>
        <dbReference type="ARBA" id="ARBA00022695"/>
    </source>
</evidence>
<evidence type="ECO:0000256" key="1">
    <source>
        <dbReference type="ARBA" id="ARBA00012417"/>
    </source>
</evidence>
<evidence type="ECO:0000259" key="8">
    <source>
        <dbReference type="Pfam" id="PF09115"/>
    </source>
</evidence>
<keyword evidence="5" id="KW-0235">DNA replication</keyword>
<comment type="catalytic activity">
    <reaction evidence="7">
        <text>DNA(n) + a 2'-deoxyribonucleoside 5'-triphosphate = DNA(n+1) + diphosphate</text>
        <dbReference type="Rhea" id="RHEA:22508"/>
        <dbReference type="Rhea" id="RHEA-COMP:17339"/>
        <dbReference type="Rhea" id="RHEA-COMP:17340"/>
        <dbReference type="ChEBI" id="CHEBI:33019"/>
        <dbReference type="ChEBI" id="CHEBI:61560"/>
        <dbReference type="ChEBI" id="CHEBI:173112"/>
        <dbReference type="EC" id="2.7.7.7"/>
    </reaction>
</comment>
<dbReference type="NCBIfam" id="TIGR00678">
    <property type="entry name" value="holB"/>
    <property type="match status" value="1"/>
</dbReference>
<keyword evidence="6" id="KW-0239">DNA-directed DNA polymerase</keyword>
<dbReference type="Pfam" id="PF09115">
    <property type="entry name" value="DNApol3-delta_C"/>
    <property type="match status" value="1"/>
</dbReference>
<protein>
    <recommendedName>
        <fullName evidence="2">DNA polymerase III subunit delta'</fullName>
        <ecNumber evidence="1">2.7.7.7</ecNumber>
    </recommendedName>
</protein>
<evidence type="ECO:0000256" key="2">
    <source>
        <dbReference type="ARBA" id="ARBA00014363"/>
    </source>
</evidence>
<dbReference type="EC" id="2.7.7.7" evidence="1"/>
<dbReference type="RefSeq" id="WP_377935516.1">
    <property type="nucleotide sequence ID" value="NZ_JBHUMF010000029.1"/>
</dbReference>
<proteinExistence type="predicted"/>
<keyword evidence="10" id="KW-1185">Reference proteome</keyword>
<organism evidence="9 10">
    <name type="scientific">Bacillus seohaeanensis</name>
    <dbReference type="NCBI Taxonomy" id="284580"/>
    <lineage>
        <taxon>Bacteria</taxon>
        <taxon>Bacillati</taxon>
        <taxon>Bacillota</taxon>
        <taxon>Bacilli</taxon>
        <taxon>Bacillales</taxon>
        <taxon>Bacillaceae</taxon>
        <taxon>Bacillus</taxon>
    </lineage>
</organism>
<dbReference type="InterPro" id="IPR027417">
    <property type="entry name" value="P-loop_NTPase"/>
</dbReference>
<evidence type="ECO:0000313" key="9">
    <source>
        <dbReference type="EMBL" id="MFD2681365.1"/>
    </source>
</evidence>
<evidence type="ECO:0000256" key="7">
    <source>
        <dbReference type="ARBA" id="ARBA00049244"/>
    </source>
</evidence>
<feature type="domain" description="DNA polymerase III delta subunit C-terminal" evidence="8">
    <location>
        <begin position="245"/>
        <end position="326"/>
    </location>
</feature>
<evidence type="ECO:0000256" key="3">
    <source>
        <dbReference type="ARBA" id="ARBA00022679"/>
    </source>
</evidence>
<dbReference type="Proteomes" id="UP001597506">
    <property type="component" value="Unassembled WGS sequence"/>
</dbReference>
<dbReference type="InterPro" id="IPR050238">
    <property type="entry name" value="DNA_Rep/Repair_Clamp_Loader"/>
</dbReference>
<dbReference type="GO" id="GO:0003887">
    <property type="term" value="F:DNA-directed DNA polymerase activity"/>
    <property type="evidence" value="ECO:0007669"/>
    <property type="project" value="UniProtKB-EC"/>
</dbReference>
<evidence type="ECO:0000313" key="10">
    <source>
        <dbReference type="Proteomes" id="UP001597506"/>
    </source>
</evidence>
<evidence type="ECO:0000256" key="5">
    <source>
        <dbReference type="ARBA" id="ARBA00022705"/>
    </source>
</evidence>
<gene>
    <name evidence="9" type="primary">holB</name>
    <name evidence="9" type="ORF">ACFSUL_11475</name>
</gene>
<reference evidence="10" key="1">
    <citation type="journal article" date="2019" name="Int. J. Syst. Evol. Microbiol.">
        <title>The Global Catalogue of Microorganisms (GCM) 10K type strain sequencing project: providing services to taxonomists for standard genome sequencing and annotation.</title>
        <authorList>
            <consortium name="The Broad Institute Genomics Platform"/>
            <consortium name="The Broad Institute Genome Sequencing Center for Infectious Disease"/>
            <person name="Wu L."/>
            <person name="Ma J."/>
        </authorList>
    </citation>
    <scope>NUCLEOTIDE SEQUENCE [LARGE SCALE GENOMIC DNA]</scope>
    <source>
        <strain evidence="10">KCTC 3913</strain>
    </source>
</reference>
<comment type="caution">
    <text evidence="9">The sequence shown here is derived from an EMBL/GenBank/DDBJ whole genome shotgun (WGS) entry which is preliminary data.</text>
</comment>
<evidence type="ECO:0000256" key="6">
    <source>
        <dbReference type="ARBA" id="ARBA00022932"/>
    </source>
</evidence>